<dbReference type="SMART" id="SM00409">
    <property type="entry name" value="IG"/>
    <property type="match status" value="2"/>
</dbReference>
<evidence type="ECO:0000256" key="6">
    <source>
        <dbReference type="ARBA" id="ARBA00022989"/>
    </source>
</evidence>
<evidence type="ECO:0000256" key="1">
    <source>
        <dbReference type="ARBA" id="ARBA00004479"/>
    </source>
</evidence>
<dbReference type="FunFam" id="2.60.40.10:FF:000820">
    <property type="entry name" value="SLAM family member 7"/>
    <property type="match status" value="1"/>
</dbReference>
<feature type="signal peptide" evidence="13">
    <location>
        <begin position="1"/>
        <end position="47"/>
    </location>
</feature>
<dbReference type="PANTHER" id="PTHR12080">
    <property type="entry name" value="SIGNALING LYMPHOCYTIC ACTIVATION MOLECULE"/>
    <property type="match status" value="1"/>
</dbReference>
<dbReference type="AlphaFoldDB" id="A0A8C0JJD1"/>
<proteinExistence type="predicted"/>
<feature type="region of interest" description="Disordered" evidence="12">
    <location>
        <begin position="506"/>
        <end position="543"/>
    </location>
</feature>
<name>A0A8C0JJD1_CANLU</name>
<evidence type="ECO:0000256" key="8">
    <source>
        <dbReference type="ARBA" id="ARBA00023136"/>
    </source>
</evidence>
<evidence type="ECO:0000256" key="5">
    <source>
        <dbReference type="ARBA" id="ARBA00022859"/>
    </source>
</evidence>
<keyword evidence="6" id="KW-1133">Transmembrane helix</keyword>
<dbReference type="InterPro" id="IPR013106">
    <property type="entry name" value="Ig_V-set"/>
</dbReference>
<evidence type="ECO:0000256" key="10">
    <source>
        <dbReference type="ARBA" id="ARBA00023180"/>
    </source>
</evidence>
<evidence type="ECO:0000256" key="9">
    <source>
        <dbReference type="ARBA" id="ARBA00023157"/>
    </source>
</evidence>
<feature type="chain" id="PRO_5034373843" evidence="13">
    <location>
        <begin position="48"/>
        <end position="627"/>
    </location>
</feature>
<keyword evidence="16" id="KW-1185">Reference proteome</keyword>
<evidence type="ECO:0000256" key="3">
    <source>
        <dbReference type="ARBA" id="ARBA00022692"/>
    </source>
</evidence>
<accession>A0A8C0JJD1</accession>
<sequence>MAGPKRHPGGGAPRPFSSKPWKSQPHAFSSFLWNSLLFLFLGPGASGKDSAQMEVPGILEGSVTFILNISIDKELEHVTWSRPQKALAFANAQKDIIIMDKSYQDRLNISFNSYSLSLNNLTLEDAGPYKAQINYKNAKVTTDKEFFLHLYEQVQEPQVIIKSVNKSDSGSCNITLICFVEKARTSVLYSWTGRDANASESHEGSTLTIQWTLCHPDLPYTCTARNPVSQNTSSPVRVQQFCTGASKGEPMGETVVGVLGESVTLPLTFSASHHIENVIWMLNTSIISKEQKEMATADPPIKFKDPNKNSSQDFSLKIDQVKMENAGHYSAYVCSEASRVIKTKHITLLVYGRLKKPKITWSLELAENDICRVSLTCSVEDSGHNVTYRWTPLPKGTIESQRGPHLNVFWTSGENHPNFTCIASNPVSSSSQQFLSGNICPGHPLPLLSQTSGPWMLGSKYFLDPCTKQERGGGCHTFYPACTMRLKLTTGRTLCNMLSQGYQELDTLPQPAKQQTRSTSDGSETSEEDQERTDTPKAGRHQKYALVNQEDTEFDSASEGQAEYDLVTPERMVPASVAQNSTVYTQVFLNSRGKTSVPQQKENSATIYSSIQTPQRVRTIFSVSQGS</sequence>
<evidence type="ECO:0000313" key="15">
    <source>
        <dbReference type="Ensembl" id="ENSCAFP00020000605.1"/>
    </source>
</evidence>
<dbReference type="GO" id="GO:0045087">
    <property type="term" value="P:innate immune response"/>
    <property type="evidence" value="ECO:0007669"/>
    <property type="project" value="UniProtKB-KW"/>
</dbReference>
<evidence type="ECO:0000256" key="13">
    <source>
        <dbReference type="SAM" id="SignalP"/>
    </source>
</evidence>
<dbReference type="CDD" id="cd16842">
    <property type="entry name" value="Ig_SLAM-like_N"/>
    <property type="match status" value="1"/>
</dbReference>
<dbReference type="GeneTree" id="ENSGT01030000234540"/>
<dbReference type="GO" id="GO:0032740">
    <property type="term" value="P:positive regulation of interleukin-17 production"/>
    <property type="evidence" value="ECO:0007669"/>
    <property type="project" value="Ensembl"/>
</dbReference>
<reference evidence="15" key="1">
    <citation type="submission" date="2025-08" db="UniProtKB">
        <authorList>
            <consortium name="Ensembl"/>
        </authorList>
    </citation>
    <scope>IDENTIFICATION</scope>
</reference>
<feature type="region of interest" description="Disordered" evidence="12">
    <location>
        <begin position="1"/>
        <end position="21"/>
    </location>
</feature>
<dbReference type="FunFam" id="2.60.40.10:FF:000470">
    <property type="entry name" value="SLAM family member 7"/>
    <property type="match status" value="2"/>
</dbReference>
<evidence type="ECO:0000256" key="7">
    <source>
        <dbReference type="ARBA" id="ARBA00023130"/>
    </source>
</evidence>
<dbReference type="SUPFAM" id="SSF48726">
    <property type="entry name" value="Immunoglobulin"/>
    <property type="match status" value="4"/>
</dbReference>
<evidence type="ECO:0000313" key="16">
    <source>
        <dbReference type="Proteomes" id="UP000694391"/>
    </source>
</evidence>
<dbReference type="GO" id="GO:0072540">
    <property type="term" value="P:T-helper 17 cell lineage commitment"/>
    <property type="evidence" value="ECO:0007669"/>
    <property type="project" value="Ensembl"/>
</dbReference>
<dbReference type="Ensembl" id="ENSCAFT00020000739.1">
    <property type="protein sequence ID" value="ENSCAFP00020000605.1"/>
    <property type="gene ID" value="ENSCAFG00020000530.1"/>
</dbReference>
<evidence type="ECO:0000256" key="11">
    <source>
        <dbReference type="ARBA" id="ARBA00023319"/>
    </source>
</evidence>
<keyword evidence="11" id="KW-0393">Immunoglobulin domain</keyword>
<reference evidence="15" key="2">
    <citation type="submission" date="2025-09" db="UniProtKB">
        <authorList>
            <consortium name="Ensembl"/>
        </authorList>
    </citation>
    <scope>IDENTIFICATION</scope>
</reference>
<keyword evidence="9" id="KW-1015">Disulfide bond</keyword>
<comment type="subcellular location">
    <subcellularLocation>
        <location evidence="1">Membrane</location>
        <topology evidence="1">Single-pass type I membrane protein</topology>
    </subcellularLocation>
</comment>
<evidence type="ECO:0000256" key="2">
    <source>
        <dbReference type="ARBA" id="ARBA00022588"/>
    </source>
</evidence>
<dbReference type="PANTHER" id="PTHR12080:SF114">
    <property type="entry name" value="T-LYMPHOCYTE SURFACE ANTIGEN LY-9"/>
    <property type="match status" value="1"/>
</dbReference>
<organism evidence="15 16">
    <name type="scientific">Canis lupus dingo</name>
    <name type="common">dingo</name>
    <dbReference type="NCBI Taxonomy" id="286419"/>
    <lineage>
        <taxon>Eukaryota</taxon>
        <taxon>Metazoa</taxon>
        <taxon>Chordata</taxon>
        <taxon>Craniata</taxon>
        <taxon>Vertebrata</taxon>
        <taxon>Euteleostomi</taxon>
        <taxon>Mammalia</taxon>
        <taxon>Eutheria</taxon>
        <taxon>Laurasiatheria</taxon>
        <taxon>Carnivora</taxon>
        <taxon>Caniformia</taxon>
        <taxon>Canidae</taxon>
        <taxon>Canis</taxon>
    </lineage>
</organism>
<gene>
    <name evidence="15" type="primary">LY9</name>
</gene>
<evidence type="ECO:0000259" key="14">
    <source>
        <dbReference type="PROSITE" id="PS50835"/>
    </source>
</evidence>
<dbReference type="Pfam" id="PF07686">
    <property type="entry name" value="V-set"/>
    <property type="match status" value="1"/>
</dbReference>
<dbReference type="Proteomes" id="UP000694391">
    <property type="component" value="Unplaced"/>
</dbReference>
<dbReference type="InterPro" id="IPR013783">
    <property type="entry name" value="Ig-like_fold"/>
</dbReference>
<dbReference type="PROSITE" id="PS50835">
    <property type="entry name" value="IG_LIKE"/>
    <property type="match status" value="2"/>
</dbReference>
<dbReference type="InterPro" id="IPR003599">
    <property type="entry name" value="Ig_sub"/>
</dbReference>
<dbReference type="GO" id="GO:0009897">
    <property type="term" value="C:external side of plasma membrane"/>
    <property type="evidence" value="ECO:0007669"/>
    <property type="project" value="TreeGrafter"/>
</dbReference>
<dbReference type="InterPro" id="IPR036179">
    <property type="entry name" value="Ig-like_dom_sf"/>
</dbReference>
<dbReference type="InterPro" id="IPR015631">
    <property type="entry name" value="CD2/SLAM_rcpt"/>
</dbReference>
<keyword evidence="7" id="KW-1064">Adaptive immunity</keyword>
<dbReference type="Gene3D" id="2.60.40.10">
    <property type="entry name" value="Immunoglobulins"/>
    <property type="match status" value="4"/>
</dbReference>
<keyword evidence="5" id="KW-0391">Immunity</keyword>
<keyword evidence="2" id="KW-0399">Innate immunity</keyword>
<keyword evidence="8" id="KW-0472">Membrane</keyword>
<keyword evidence="10" id="KW-0325">Glycoprotein</keyword>
<protein>
    <submittedName>
        <fullName evidence="15">Lymphocyte antigen 9</fullName>
    </submittedName>
</protein>
<keyword evidence="3" id="KW-0812">Transmembrane</keyword>
<keyword evidence="4 13" id="KW-0732">Signal</keyword>
<feature type="domain" description="Ig-like" evidence="14">
    <location>
        <begin position="157"/>
        <end position="239"/>
    </location>
</feature>
<dbReference type="InterPro" id="IPR007110">
    <property type="entry name" value="Ig-like_dom"/>
</dbReference>
<feature type="domain" description="Ig-like" evidence="14">
    <location>
        <begin position="357"/>
        <end position="436"/>
    </location>
</feature>
<evidence type="ECO:0000256" key="4">
    <source>
        <dbReference type="ARBA" id="ARBA00022729"/>
    </source>
</evidence>
<evidence type="ECO:0000256" key="12">
    <source>
        <dbReference type="SAM" id="MobiDB-lite"/>
    </source>
</evidence>